<reference evidence="2 3" key="1">
    <citation type="submission" date="2019-04" db="EMBL/GenBank/DDBJ databases">
        <title>Friends and foes A comparative genomics study of 23 Aspergillus species from section Flavi.</title>
        <authorList>
            <consortium name="DOE Joint Genome Institute"/>
            <person name="Kjaerbolling I."/>
            <person name="Vesth T."/>
            <person name="Frisvad J.C."/>
            <person name="Nybo J.L."/>
            <person name="Theobald S."/>
            <person name="Kildgaard S."/>
            <person name="Isbrandt T."/>
            <person name="Kuo A."/>
            <person name="Sato A."/>
            <person name="Lyhne E.K."/>
            <person name="Kogle M.E."/>
            <person name="Wiebenga A."/>
            <person name="Kun R.S."/>
            <person name="Lubbers R.J."/>
            <person name="Makela M.R."/>
            <person name="Barry K."/>
            <person name="Chovatia M."/>
            <person name="Clum A."/>
            <person name="Daum C."/>
            <person name="Haridas S."/>
            <person name="He G."/>
            <person name="LaButti K."/>
            <person name="Lipzen A."/>
            <person name="Mondo S."/>
            <person name="Riley R."/>
            <person name="Salamov A."/>
            <person name="Simmons B.A."/>
            <person name="Magnuson J.K."/>
            <person name="Henrissat B."/>
            <person name="Mortensen U.H."/>
            <person name="Larsen T.O."/>
            <person name="Devries R.P."/>
            <person name="Grigoriev I.V."/>
            <person name="Machida M."/>
            <person name="Baker S.E."/>
            <person name="Andersen M.R."/>
        </authorList>
    </citation>
    <scope>NUCLEOTIDE SEQUENCE [LARGE SCALE GENOMIC DNA]</scope>
    <source>
        <strain evidence="2 3">IBT 18842</strain>
    </source>
</reference>
<evidence type="ECO:0000313" key="3">
    <source>
        <dbReference type="Proteomes" id="UP000325780"/>
    </source>
</evidence>
<sequence length="145" mass="16580">MDVSQDQNFFETDQPAAQSQQGSPSFHYHLAPLPRSICAFKACRSCERRHGVLEERTWLSLNEICSDPNILPPKSWELLRRPISSARVLRNIGQHCKDTNRQVQSFGDRSEQRLDTGRIRLYSRTNITSTNLHELVEKSLAITGS</sequence>
<dbReference type="OrthoDB" id="4776522at2759"/>
<organism evidence="2 3">
    <name type="scientific">Aspergillus avenaceus</name>
    <dbReference type="NCBI Taxonomy" id="36643"/>
    <lineage>
        <taxon>Eukaryota</taxon>
        <taxon>Fungi</taxon>
        <taxon>Dikarya</taxon>
        <taxon>Ascomycota</taxon>
        <taxon>Pezizomycotina</taxon>
        <taxon>Eurotiomycetes</taxon>
        <taxon>Eurotiomycetidae</taxon>
        <taxon>Eurotiales</taxon>
        <taxon>Aspergillaceae</taxon>
        <taxon>Aspergillus</taxon>
        <taxon>Aspergillus subgen. Circumdati</taxon>
    </lineage>
</organism>
<proteinExistence type="predicted"/>
<accession>A0A5N6U9B2</accession>
<feature type="region of interest" description="Disordered" evidence="1">
    <location>
        <begin position="1"/>
        <end position="25"/>
    </location>
</feature>
<name>A0A5N6U9B2_ASPAV</name>
<protein>
    <submittedName>
        <fullName evidence="2">Uncharacterized protein</fullName>
    </submittedName>
</protein>
<dbReference type="AlphaFoldDB" id="A0A5N6U9B2"/>
<evidence type="ECO:0000256" key="1">
    <source>
        <dbReference type="SAM" id="MobiDB-lite"/>
    </source>
</evidence>
<feature type="compositionally biased region" description="Low complexity" evidence="1">
    <location>
        <begin position="14"/>
        <end position="25"/>
    </location>
</feature>
<feature type="compositionally biased region" description="Polar residues" evidence="1">
    <location>
        <begin position="1"/>
        <end position="11"/>
    </location>
</feature>
<gene>
    <name evidence="2" type="ORF">BDV25DRAFT_135640</name>
</gene>
<dbReference type="Proteomes" id="UP000325780">
    <property type="component" value="Unassembled WGS sequence"/>
</dbReference>
<dbReference type="EMBL" id="ML742027">
    <property type="protein sequence ID" value="KAE8154721.1"/>
    <property type="molecule type" value="Genomic_DNA"/>
</dbReference>
<keyword evidence="3" id="KW-1185">Reference proteome</keyword>
<evidence type="ECO:0000313" key="2">
    <source>
        <dbReference type="EMBL" id="KAE8154721.1"/>
    </source>
</evidence>